<organism evidence="2 3">
    <name type="scientific">Endosaccharibacter trunci</name>
    <dbReference type="NCBI Taxonomy" id="2812733"/>
    <lineage>
        <taxon>Bacteria</taxon>
        <taxon>Pseudomonadati</taxon>
        <taxon>Pseudomonadota</taxon>
        <taxon>Alphaproteobacteria</taxon>
        <taxon>Acetobacterales</taxon>
        <taxon>Acetobacteraceae</taxon>
        <taxon>Endosaccharibacter</taxon>
    </lineage>
</organism>
<reference evidence="2 3" key="1">
    <citation type="submission" date="2022-06" db="EMBL/GenBank/DDBJ databases">
        <title>Endosaccharibacter gen. nov., sp. nov., endophytic bacteria isolated from sugarcane.</title>
        <authorList>
            <person name="Pitiwittayakul N."/>
            <person name="Yukphan P."/>
            <person name="Charoenyingcharoen P."/>
            <person name="Tanasupawat S."/>
        </authorList>
    </citation>
    <scope>NUCLEOTIDE SEQUENCE [LARGE SCALE GENOMIC DNA]</scope>
    <source>
        <strain evidence="2 3">KSS8</strain>
    </source>
</reference>
<dbReference type="PRINTS" id="PR00111">
    <property type="entry name" value="ABHYDROLASE"/>
</dbReference>
<dbReference type="Pfam" id="PF00561">
    <property type="entry name" value="Abhydrolase_1"/>
    <property type="match status" value="1"/>
</dbReference>
<dbReference type="InterPro" id="IPR000639">
    <property type="entry name" value="Epox_hydrolase-like"/>
</dbReference>
<evidence type="ECO:0000259" key="1">
    <source>
        <dbReference type="Pfam" id="PF00561"/>
    </source>
</evidence>
<dbReference type="PANTHER" id="PTHR43798:SF33">
    <property type="entry name" value="HYDROLASE, PUTATIVE (AFU_ORTHOLOGUE AFUA_2G14860)-RELATED"/>
    <property type="match status" value="1"/>
</dbReference>
<dbReference type="RefSeq" id="WP_422863068.1">
    <property type="nucleotide sequence ID" value="NZ_JAMSKV010000002.1"/>
</dbReference>
<dbReference type="InterPro" id="IPR050266">
    <property type="entry name" value="AB_hydrolase_sf"/>
</dbReference>
<dbReference type="SUPFAM" id="SSF53474">
    <property type="entry name" value="alpha/beta-Hydrolases"/>
    <property type="match status" value="1"/>
</dbReference>
<feature type="domain" description="AB hydrolase-1" evidence="1">
    <location>
        <begin position="26"/>
        <end position="276"/>
    </location>
</feature>
<comment type="caution">
    <text evidence="2">The sequence shown here is derived from an EMBL/GenBank/DDBJ whole genome shotgun (WGS) entry which is preliminary data.</text>
</comment>
<keyword evidence="3" id="KW-1185">Reference proteome</keyword>
<evidence type="ECO:0000313" key="3">
    <source>
        <dbReference type="Proteomes" id="UP001524587"/>
    </source>
</evidence>
<dbReference type="InterPro" id="IPR000073">
    <property type="entry name" value="AB_hydrolase_1"/>
</dbReference>
<gene>
    <name evidence="2" type="ORF">NFI95_04070</name>
</gene>
<accession>A0ABT1W424</accession>
<dbReference type="Gene3D" id="3.40.50.1820">
    <property type="entry name" value="alpha/beta hydrolase"/>
    <property type="match status" value="1"/>
</dbReference>
<dbReference type="PRINTS" id="PR00412">
    <property type="entry name" value="EPOXHYDRLASE"/>
</dbReference>
<sequence>MTNFIEHRVPTPGGDVYVRDYAGNGPAFVMLHGFPDNGHIYDDLIPHLVAGGRRAITIDFLGFGASDKPEGAHYSFAQQRGDVEAVLDTLQLDKVVLVGHDAGGPAALNLALAHPDRVASVVLMNVFYGEAPGLLVPELIELFSHKPLQALAQHFLASPQQFAWLIEFQRQLLLGDANESGKIRYNELLGPLIDANFRQQPSAAMAFAHMTSQLKDEVAANTGRIVALRRSAVPVQLIWGRNDPYLHLSTAAFLQAQLRNASLHALDAGHWPQIDAAEDCARIMLAA</sequence>
<proteinExistence type="predicted"/>
<protein>
    <submittedName>
        <fullName evidence="2">Alpha/beta hydrolase</fullName>
    </submittedName>
</protein>
<evidence type="ECO:0000313" key="2">
    <source>
        <dbReference type="EMBL" id="MCQ8277625.1"/>
    </source>
</evidence>
<dbReference type="Proteomes" id="UP001524587">
    <property type="component" value="Unassembled WGS sequence"/>
</dbReference>
<dbReference type="EMBL" id="JAMSKV010000002">
    <property type="protein sequence ID" value="MCQ8277625.1"/>
    <property type="molecule type" value="Genomic_DNA"/>
</dbReference>
<dbReference type="GO" id="GO:0016787">
    <property type="term" value="F:hydrolase activity"/>
    <property type="evidence" value="ECO:0007669"/>
    <property type="project" value="UniProtKB-KW"/>
</dbReference>
<dbReference type="InterPro" id="IPR029058">
    <property type="entry name" value="AB_hydrolase_fold"/>
</dbReference>
<keyword evidence="2" id="KW-0378">Hydrolase</keyword>
<dbReference type="PANTHER" id="PTHR43798">
    <property type="entry name" value="MONOACYLGLYCEROL LIPASE"/>
    <property type="match status" value="1"/>
</dbReference>
<name>A0ABT1W424_9PROT</name>